<accession>A7S238</accession>
<dbReference type="Proteomes" id="UP000001593">
    <property type="component" value="Unassembled WGS sequence"/>
</dbReference>
<dbReference type="OMA" id="PETHGMS"/>
<dbReference type="PhylomeDB" id="A7S238"/>
<dbReference type="InterPro" id="IPR036259">
    <property type="entry name" value="MFS_trans_sf"/>
</dbReference>
<evidence type="ECO:0000256" key="6">
    <source>
        <dbReference type="SAM" id="SignalP"/>
    </source>
</evidence>
<dbReference type="InParanoid" id="A7S238"/>
<feature type="transmembrane region" description="Helical" evidence="5">
    <location>
        <begin position="57"/>
        <end position="77"/>
    </location>
</feature>
<evidence type="ECO:0000313" key="8">
    <source>
        <dbReference type="Proteomes" id="UP000001593"/>
    </source>
</evidence>
<keyword evidence="6" id="KW-0732">Signal</keyword>
<keyword evidence="8" id="KW-1185">Reference proteome</keyword>
<evidence type="ECO:0000256" key="3">
    <source>
        <dbReference type="ARBA" id="ARBA00022989"/>
    </source>
</evidence>
<evidence type="ECO:0000256" key="4">
    <source>
        <dbReference type="ARBA" id="ARBA00023136"/>
    </source>
</evidence>
<evidence type="ECO:0000256" key="5">
    <source>
        <dbReference type="SAM" id="Phobius"/>
    </source>
</evidence>
<comment type="subcellular location">
    <subcellularLocation>
        <location evidence="1">Membrane</location>
        <topology evidence="1">Multi-pass membrane protein</topology>
    </subcellularLocation>
</comment>
<dbReference type="KEGG" id="nve:5514032"/>
<dbReference type="GO" id="GO:0022857">
    <property type="term" value="F:transmembrane transporter activity"/>
    <property type="evidence" value="ECO:0007669"/>
    <property type="project" value="InterPro"/>
</dbReference>
<sequence length="90" mass="9663">MTAKFFVMVSFDAIYVYAAELFPTVIRNIGMGTSTAAARLGSFSAPYVVNLNRIHPLLPFGIMAVKALLAGILCMTLPETKGMATAETMD</sequence>
<feature type="chain" id="PRO_5002714937" description="Major facilitator superfamily (MFS) profile domain-containing protein" evidence="6">
    <location>
        <begin position="19"/>
        <end position="90"/>
    </location>
</feature>
<keyword evidence="2 5" id="KW-0812">Transmembrane</keyword>
<evidence type="ECO:0000313" key="7">
    <source>
        <dbReference type="EMBL" id="EDO42171.1"/>
    </source>
</evidence>
<evidence type="ECO:0000256" key="1">
    <source>
        <dbReference type="ARBA" id="ARBA00004141"/>
    </source>
</evidence>
<dbReference type="eggNOG" id="KOG0255">
    <property type="taxonomic scope" value="Eukaryota"/>
</dbReference>
<evidence type="ECO:0008006" key="9">
    <source>
        <dbReference type="Google" id="ProtNLM"/>
    </source>
</evidence>
<dbReference type="HOGENOM" id="CLU_157591_1_1_1"/>
<reference evidence="7 8" key="1">
    <citation type="journal article" date="2007" name="Science">
        <title>Sea anemone genome reveals ancestral eumetazoan gene repertoire and genomic organization.</title>
        <authorList>
            <person name="Putnam N.H."/>
            <person name="Srivastava M."/>
            <person name="Hellsten U."/>
            <person name="Dirks B."/>
            <person name="Chapman J."/>
            <person name="Salamov A."/>
            <person name="Terry A."/>
            <person name="Shapiro H."/>
            <person name="Lindquist E."/>
            <person name="Kapitonov V.V."/>
            <person name="Jurka J."/>
            <person name="Genikhovich G."/>
            <person name="Grigoriev I.V."/>
            <person name="Lucas S.M."/>
            <person name="Steele R.E."/>
            <person name="Finnerty J.R."/>
            <person name="Technau U."/>
            <person name="Martindale M.Q."/>
            <person name="Rokhsar D.S."/>
        </authorList>
    </citation>
    <scope>NUCLEOTIDE SEQUENCE [LARGE SCALE GENOMIC DNA]</scope>
    <source>
        <strain evidence="8">CH2 X CH6</strain>
    </source>
</reference>
<dbReference type="PANTHER" id="PTHR24064">
    <property type="entry name" value="SOLUTE CARRIER FAMILY 22 MEMBER"/>
    <property type="match status" value="1"/>
</dbReference>
<dbReference type="InterPro" id="IPR005828">
    <property type="entry name" value="MFS_sugar_transport-like"/>
</dbReference>
<feature type="signal peptide" evidence="6">
    <location>
        <begin position="1"/>
        <end position="18"/>
    </location>
</feature>
<feature type="non-terminal residue" evidence="7">
    <location>
        <position position="90"/>
    </location>
</feature>
<organism evidence="7 8">
    <name type="scientific">Nematostella vectensis</name>
    <name type="common">Starlet sea anemone</name>
    <dbReference type="NCBI Taxonomy" id="45351"/>
    <lineage>
        <taxon>Eukaryota</taxon>
        <taxon>Metazoa</taxon>
        <taxon>Cnidaria</taxon>
        <taxon>Anthozoa</taxon>
        <taxon>Hexacorallia</taxon>
        <taxon>Actiniaria</taxon>
        <taxon>Edwardsiidae</taxon>
        <taxon>Nematostella</taxon>
    </lineage>
</organism>
<name>A7S238_NEMVE</name>
<keyword evidence="4 5" id="KW-0472">Membrane</keyword>
<dbReference type="SUPFAM" id="SSF103473">
    <property type="entry name" value="MFS general substrate transporter"/>
    <property type="match status" value="1"/>
</dbReference>
<dbReference type="EMBL" id="DS469567">
    <property type="protein sequence ID" value="EDO42171.1"/>
    <property type="molecule type" value="Genomic_DNA"/>
</dbReference>
<dbReference type="AlphaFoldDB" id="A7S238"/>
<keyword evidence="3 5" id="KW-1133">Transmembrane helix</keyword>
<evidence type="ECO:0000256" key="2">
    <source>
        <dbReference type="ARBA" id="ARBA00022692"/>
    </source>
</evidence>
<dbReference type="Gene3D" id="1.20.1250.20">
    <property type="entry name" value="MFS general substrate transporter like domains"/>
    <property type="match status" value="1"/>
</dbReference>
<gene>
    <name evidence="7" type="ORF">NEMVEDRAFT_v1g101713</name>
</gene>
<proteinExistence type="predicted"/>
<dbReference type="Pfam" id="PF00083">
    <property type="entry name" value="Sugar_tr"/>
    <property type="match status" value="1"/>
</dbReference>
<protein>
    <recommendedName>
        <fullName evidence="9">Major facilitator superfamily (MFS) profile domain-containing protein</fullName>
    </recommendedName>
</protein>
<dbReference type="GO" id="GO:0016020">
    <property type="term" value="C:membrane"/>
    <property type="evidence" value="ECO:0007669"/>
    <property type="project" value="UniProtKB-SubCell"/>
</dbReference>